<comment type="caution">
    <text evidence="4">The sequence shown here is derived from an EMBL/GenBank/DDBJ whole genome shotgun (WGS) entry which is preliminary data.</text>
</comment>
<keyword evidence="1" id="KW-0732">Signal</keyword>
<dbReference type="AlphaFoldDB" id="A0A7Z0VI99"/>
<feature type="domain" description="Ice-binding protein C-terminal" evidence="2">
    <location>
        <begin position="200"/>
        <end position="221"/>
    </location>
</feature>
<feature type="chain" id="PRO_5030713667" evidence="1">
    <location>
        <begin position="23"/>
        <end position="226"/>
    </location>
</feature>
<dbReference type="Pfam" id="PF07603">
    <property type="entry name" value="Lcl_C"/>
    <property type="match status" value="1"/>
</dbReference>
<evidence type="ECO:0000259" key="3">
    <source>
        <dbReference type="Pfam" id="PF07603"/>
    </source>
</evidence>
<dbReference type="EMBL" id="MARB01000028">
    <property type="protein sequence ID" value="ODJ86069.1"/>
    <property type="molecule type" value="Genomic_DNA"/>
</dbReference>
<dbReference type="NCBIfam" id="TIGR02595">
    <property type="entry name" value="PEP_CTERM"/>
    <property type="match status" value="1"/>
</dbReference>
<evidence type="ECO:0000256" key="1">
    <source>
        <dbReference type="SAM" id="SignalP"/>
    </source>
</evidence>
<feature type="signal peptide" evidence="1">
    <location>
        <begin position="1"/>
        <end position="22"/>
    </location>
</feature>
<dbReference type="Pfam" id="PF07589">
    <property type="entry name" value="PEP-CTERM"/>
    <property type="match status" value="1"/>
</dbReference>
<organism evidence="4 5">
    <name type="scientific">Candidatus Thiodiazotropha endolucinida</name>
    <dbReference type="NCBI Taxonomy" id="1655433"/>
    <lineage>
        <taxon>Bacteria</taxon>
        <taxon>Pseudomonadati</taxon>
        <taxon>Pseudomonadota</taxon>
        <taxon>Gammaproteobacteria</taxon>
        <taxon>Chromatiales</taxon>
        <taxon>Sedimenticolaceae</taxon>
        <taxon>Candidatus Thiodiazotropha</taxon>
    </lineage>
</organism>
<dbReference type="RefSeq" id="WP_069127751.1">
    <property type="nucleotide sequence ID" value="NZ_MARB01000028.1"/>
</dbReference>
<name>A0A7Z0VI99_9GAMM</name>
<accession>A0A7Z0VI99</accession>
<evidence type="ECO:0000313" key="4">
    <source>
        <dbReference type="EMBL" id="ODJ86069.1"/>
    </source>
</evidence>
<dbReference type="Proteomes" id="UP000094769">
    <property type="component" value="Unassembled WGS sequence"/>
</dbReference>
<protein>
    <submittedName>
        <fullName evidence="4">PEP-CTERM motif protein</fullName>
    </submittedName>
</protein>
<evidence type="ECO:0000313" key="5">
    <source>
        <dbReference type="Proteomes" id="UP000094769"/>
    </source>
</evidence>
<dbReference type="OrthoDB" id="8537107at2"/>
<feature type="domain" description="Lcl C-terminal" evidence="3">
    <location>
        <begin position="31"/>
        <end position="184"/>
    </location>
</feature>
<dbReference type="InterPro" id="IPR011460">
    <property type="entry name" value="Lcl_C"/>
</dbReference>
<dbReference type="InterPro" id="IPR013424">
    <property type="entry name" value="Ice-binding_C"/>
</dbReference>
<sequence>MKKTNILCMLLLLLPFSGSVNATLIDRGAGLIYDDVLDVTWLQDASYAMTSGVAPYARMSWLDAVSWVDGLQYEDSVRGVVWDDWRLPTTINDPASLGYDTAGLSSELAYMYYINLGYAPNYSHNRFDPVPESSNNNPFINLAYRGYWSGTLSDFSDQAWYLHFHFGSQEINSIWDEQRIWAVRDGDVLTETEQQPNVNVPEPSVLLLMMTGLLAIVGRRKSMLKH</sequence>
<evidence type="ECO:0000259" key="2">
    <source>
        <dbReference type="Pfam" id="PF07589"/>
    </source>
</evidence>
<keyword evidence="5" id="KW-1185">Reference proteome</keyword>
<gene>
    <name evidence="4" type="ORF">CODIS_37040</name>
</gene>
<proteinExistence type="predicted"/>
<reference evidence="4 5" key="1">
    <citation type="submission" date="2016-06" db="EMBL/GenBank/DDBJ databases">
        <title>Genome sequence of endosymbiont of Candidatus Endolucinida thiodiazotropha.</title>
        <authorList>
            <person name="Poehlein A."/>
            <person name="Koenig S."/>
            <person name="Heiden S.E."/>
            <person name="Thuermer A."/>
            <person name="Voget S."/>
            <person name="Daniel R."/>
            <person name="Markert S."/>
            <person name="Gros O."/>
            <person name="Schweder T."/>
        </authorList>
    </citation>
    <scope>NUCLEOTIDE SEQUENCE [LARGE SCALE GENOMIC DNA]</scope>
    <source>
        <strain evidence="4 5">COS</strain>
    </source>
</reference>